<dbReference type="InterPro" id="IPR004728">
    <property type="entry name" value="Sec62"/>
</dbReference>
<dbReference type="EMBL" id="CP031039">
    <property type="protein sequence ID" value="QDZ21629.1"/>
    <property type="molecule type" value="Genomic_DNA"/>
</dbReference>
<protein>
    <recommendedName>
        <fullName evidence="3">Translocation protein SEC62</fullName>
    </recommendedName>
</protein>
<keyword evidence="8 12" id="KW-1133">Transmembrane helix</keyword>
<evidence type="ECO:0000313" key="14">
    <source>
        <dbReference type="EMBL" id="QDZ21629.1"/>
    </source>
</evidence>
<dbReference type="Pfam" id="PF03839">
    <property type="entry name" value="Sec62"/>
    <property type="match status" value="1"/>
</dbReference>
<evidence type="ECO:0000256" key="2">
    <source>
        <dbReference type="ARBA" id="ARBA00010604"/>
    </source>
</evidence>
<dbReference type="GO" id="GO:0005789">
    <property type="term" value="C:endoplasmic reticulum membrane"/>
    <property type="evidence" value="ECO:0007669"/>
    <property type="project" value="UniProtKB-SubCell"/>
</dbReference>
<evidence type="ECO:0000256" key="8">
    <source>
        <dbReference type="ARBA" id="ARBA00022989"/>
    </source>
</evidence>
<evidence type="ECO:0000256" key="11">
    <source>
        <dbReference type="SAM" id="MobiDB-lite"/>
    </source>
</evidence>
<evidence type="ECO:0000256" key="1">
    <source>
        <dbReference type="ARBA" id="ARBA00004477"/>
    </source>
</evidence>
<dbReference type="Proteomes" id="UP000316726">
    <property type="component" value="Chromosome 6"/>
</dbReference>
<evidence type="ECO:0000313" key="13">
    <source>
        <dbReference type="EMBL" id="CAD9716005.1"/>
    </source>
</evidence>
<feature type="region of interest" description="Disordered" evidence="11">
    <location>
        <begin position="287"/>
        <end position="324"/>
    </location>
</feature>
<reference evidence="14 15" key="1">
    <citation type="submission" date="2018-07" db="EMBL/GenBank/DDBJ databases">
        <title>The complete nuclear genome of the prasinophyte Chloropicon primus (CCMP1205).</title>
        <authorList>
            <person name="Pombert J.-F."/>
            <person name="Otis C."/>
            <person name="Turmel M."/>
            <person name="Lemieux C."/>
        </authorList>
    </citation>
    <scope>NUCLEOTIDE SEQUENCE [LARGE SCALE GENOMIC DNA]</scope>
    <source>
        <strain evidence="14 15">CCMP1205</strain>
    </source>
</reference>
<comment type="similarity">
    <text evidence="2">Belongs to the SEC62 family.</text>
</comment>
<feature type="transmembrane region" description="Helical" evidence="12">
    <location>
        <begin position="140"/>
        <end position="159"/>
    </location>
</feature>
<evidence type="ECO:0000256" key="9">
    <source>
        <dbReference type="ARBA" id="ARBA00023010"/>
    </source>
</evidence>
<keyword evidence="9" id="KW-0811">Translocation</keyword>
<evidence type="ECO:0000256" key="3">
    <source>
        <dbReference type="ARBA" id="ARBA00021257"/>
    </source>
</evidence>
<keyword evidence="4" id="KW-0813">Transport</keyword>
<keyword evidence="10 12" id="KW-0472">Membrane</keyword>
<gene>
    <name evidence="14" type="ORF">A3770_06p41470</name>
    <name evidence="13" type="ORF">CPRI1469_LOCUS4861</name>
</gene>
<dbReference type="OrthoDB" id="200187at2759"/>
<dbReference type="STRING" id="1764295.A0A5B8MMF3"/>
<keyword evidence="7" id="KW-0653">Protein transport</keyword>
<comment type="subcellular location">
    <subcellularLocation>
        <location evidence="1">Endoplasmic reticulum membrane</location>
        <topology evidence="1">Multi-pass membrane protein</topology>
    </subcellularLocation>
</comment>
<evidence type="ECO:0000256" key="12">
    <source>
        <dbReference type="SAM" id="Phobius"/>
    </source>
</evidence>
<proteinExistence type="inferred from homology"/>
<evidence type="ECO:0000256" key="10">
    <source>
        <dbReference type="ARBA" id="ARBA00023136"/>
    </source>
</evidence>
<evidence type="ECO:0000256" key="6">
    <source>
        <dbReference type="ARBA" id="ARBA00022824"/>
    </source>
</evidence>
<organism evidence="14 15">
    <name type="scientific">Chloropicon primus</name>
    <dbReference type="NCBI Taxonomy" id="1764295"/>
    <lineage>
        <taxon>Eukaryota</taxon>
        <taxon>Viridiplantae</taxon>
        <taxon>Chlorophyta</taxon>
        <taxon>Chloropicophyceae</taxon>
        <taxon>Chloropicales</taxon>
        <taxon>Chloropicaceae</taxon>
        <taxon>Chloropicon</taxon>
    </lineage>
</organism>
<feature type="transmembrane region" description="Helical" evidence="12">
    <location>
        <begin position="171"/>
        <end position="195"/>
    </location>
</feature>
<dbReference type="PANTHER" id="PTHR12443:SF9">
    <property type="entry name" value="TRANSLOCATION PROTEIN SEC62"/>
    <property type="match status" value="1"/>
</dbReference>
<evidence type="ECO:0000256" key="4">
    <source>
        <dbReference type="ARBA" id="ARBA00022448"/>
    </source>
</evidence>
<sequence length="324" mass="36788">MSGGEKDAATLLGEDLLCKNWVESRPAIMGRERVEIFRGVDLVTYLKRNEDAMERALPGSKKKIEKGYTNAGEVAKDVAKLLMKKDLFCRSERMFKKPKLGRKKLTKFPRKVFVCEDQHFIEGSYYSWKIQRPPTPWVKVASYIAVLLVFGCTLFPLAPYKVKLGVFYTSLTSLITILGIVGVRLLVYATIWTFAGKYVWLLPNLFADNVPLNEIFSPMFAEEQNKHGKQYPAPPLRNRVIAVAAIFFSIFAAYRNTPEKGYGAKIRSTTDDMFDFLVSHGTLQRLTGESNKEDPIGEVNVNETEVDDNLDDDDLDDLDDFDEL</sequence>
<evidence type="ECO:0000256" key="5">
    <source>
        <dbReference type="ARBA" id="ARBA00022692"/>
    </source>
</evidence>
<name>A0A5B8MMF3_9CHLO</name>
<reference evidence="13" key="2">
    <citation type="submission" date="2021-01" db="EMBL/GenBank/DDBJ databases">
        <authorList>
            <person name="Corre E."/>
            <person name="Pelletier E."/>
            <person name="Niang G."/>
            <person name="Scheremetjew M."/>
            <person name="Finn R."/>
            <person name="Kale V."/>
            <person name="Holt S."/>
            <person name="Cochrane G."/>
            <person name="Meng A."/>
            <person name="Brown T."/>
            <person name="Cohen L."/>
        </authorList>
    </citation>
    <scope>NUCLEOTIDE SEQUENCE</scope>
    <source>
        <strain evidence="13">CCMP1205</strain>
    </source>
</reference>
<evidence type="ECO:0000256" key="7">
    <source>
        <dbReference type="ARBA" id="ARBA00022927"/>
    </source>
</evidence>
<dbReference type="AlphaFoldDB" id="A0A5B8MMF3"/>
<feature type="compositionally biased region" description="Acidic residues" evidence="11">
    <location>
        <begin position="304"/>
        <end position="324"/>
    </location>
</feature>
<keyword evidence="15" id="KW-1185">Reference proteome</keyword>
<dbReference type="GO" id="GO:0031204">
    <property type="term" value="P:post-translational protein targeting to membrane, translocation"/>
    <property type="evidence" value="ECO:0007669"/>
    <property type="project" value="TreeGrafter"/>
</dbReference>
<keyword evidence="5 12" id="KW-0812">Transmembrane</keyword>
<keyword evidence="6" id="KW-0256">Endoplasmic reticulum</keyword>
<accession>A0A5B8MMF3</accession>
<evidence type="ECO:0000313" key="15">
    <source>
        <dbReference type="Proteomes" id="UP000316726"/>
    </source>
</evidence>
<dbReference type="PANTHER" id="PTHR12443">
    <property type="entry name" value="TRANSLOCATION PROTEIN SEC62"/>
    <property type="match status" value="1"/>
</dbReference>
<dbReference type="EMBL" id="HBHL01007499">
    <property type="protein sequence ID" value="CAD9716005.1"/>
    <property type="molecule type" value="Transcribed_RNA"/>
</dbReference>